<dbReference type="NCBIfam" id="TIGR02532">
    <property type="entry name" value="IV_pilin_GFxxxE"/>
    <property type="match status" value="1"/>
</dbReference>
<keyword evidence="5" id="KW-0997">Cell inner membrane</keyword>
<keyword evidence="14" id="KW-1185">Reference proteome</keyword>
<comment type="caution">
    <text evidence="13">The sequence shown here is derived from an EMBL/GenBank/DDBJ whole genome shotgun (WGS) entry which is preliminary data.</text>
</comment>
<dbReference type="Pfam" id="PF12019">
    <property type="entry name" value="GspH"/>
    <property type="match status" value="1"/>
</dbReference>
<evidence type="ECO:0000313" key="13">
    <source>
        <dbReference type="EMBL" id="PVZ70298.1"/>
    </source>
</evidence>
<dbReference type="PANTHER" id="PTHR30093">
    <property type="entry name" value="GENERAL SECRETION PATHWAY PROTEIN G"/>
    <property type="match status" value="1"/>
</dbReference>
<evidence type="ECO:0000256" key="6">
    <source>
        <dbReference type="ARBA" id="ARBA00022692"/>
    </source>
</evidence>
<dbReference type="PANTHER" id="PTHR30093:SF41">
    <property type="entry name" value="TYPE II SECRETION SYSTEM PROTEIN H"/>
    <property type="match status" value="1"/>
</dbReference>
<protein>
    <recommendedName>
        <fullName evidence="2">Type II secretion system protein H</fullName>
    </recommendedName>
    <alternativeName>
        <fullName evidence="10">General secretion pathway protein H</fullName>
    </alternativeName>
</protein>
<dbReference type="GO" id="GO:0015628">
    <property type="term" value="P:protein secretion by the type II secretion system"/>
    <property type="evidence" value="ECO:0007669"/>
    <property type="project" value="InterPro"/>
</dbReference>
<evidence type="ECO:0000256" key="4">
    <source>
        <dbReference type="ARBA" id="ARBA00022481"/>
    </source>
</evidence>
<evidence type="ECO:0000256" key="1">
    <source>
        <dbReference type="ARBA" id="ARBA00004377"/>
    </source>
</evidence>
<dbReference type="AlphaFoldDB" id="A0A2V1GVD8"/>
<dbReference type="OrthoDB" id="6198194at2"/>
<keyword evidence="3" id="KW-1003">Cell membrane</keyword>
<gene>
    <name evidence="13" type="ORF">DC094_06785</name>
</gene>
<keyword evidence="7 11" id="KW-1133">Transmembrane helix</keyword>
<evidence type="ECO:0000259" key="12">
    <source>
        <dbReference type="Pfam" id="PF12019"/>
    </source>
</evidence>
<dbReference type="Pfam" id="PF07963">
    <property type="entry name" value="N_methyl"/>
    <property type="match status" value="1"/>
</dbReference>
<dbReference type="Proteomes" id="UP000244906">
    <property type="component" value="Unassembled WGS sequence"/>
</dbReference>
<dbReference type="SUPFAM" id="SSF54523">
    <property type="entry name" value="Pili subunits"/>
    <property type="match status" value="1"/>
</dbReference>
<reference evidence="13 14" key="1">
    <citation type="submission" date="2018-04" db="EMBL/GenBank/DDBJ databases">
        <title>Thalassorhabdus spongiae gen. nov., sp. nov., isolated from a marine sponge in South-West Iceland.</title>
        <authorList>
            <person name="Knobloch S."/>
            <person name="Daussin A."/>
            <person name="Johannsson R."/>
            <person name="Marteinsson V.T."/>
        </authorList>
    </citation>
    <scope>NUCLEOTIDE SEQUENCE [LARGE SCALE GENOMIC DNA]</scope>
    <source>
        <strain evidence="13 14">Hp12</strain>
    </source>
</reference>
<dbReference type="EMBL" id="QDDL01000002">
    <property type="protein sequence ID" value="PVZ70298.1"/>
    <property type="molecule type" value="Genomic_DNA"/>
</dbReference>
<keyword evidence="6 11" id="KW-0812">Transmembrane</keyword>
<dbReference type="InterPro" id="IPR045584">
    <property type="entry name" value="Pilin-like"/>
</dbReference>
<dbReference type="RefSeq" id="WP_116686372.1">
    <property type="nucleotide sequence ID" value="NZ_CAWNYD010000002.1"/>
</dbReference>
<evidence type="ECO:0000256" key="2">
    <source>
        <dbReference type="ARBA" id="ARBA00021549"/>
    </source>
</evidence>
<feature type="domain" description="General secretion pathway GspH" evidence="12">
    <location>
        <begin position="51"/>
        <end position="171"/>
    </location>
</feature>
<comment type="subcellular location">
    <subcellularLocation>
        <location evidence="1">Cell inner membrane</location>
        <topology evidence="1">Single-pass membrane protein</topology>
    </subcellularLocation>
</comment>
<evidence type="ECO:0000256" key="10">
    <source>
        <dbReference type="ARBA" id="ARBA00030775"/>
    </source>
</evidence>
<evidence type="ECO:0000256" key="7">
    <source>
        <dbReference type="ARBA" id="ARBA00022989"/>
    </source>
</evidence>
<dbReference type="GO" id="GO:0005886">
    <property type="term" value="C:plasma membrane"/>
    <property type="evidence" value="ECO:0007669"/>
    <property type="project" value="UniProtKB-SubCell"/>
</dbReference>
<organism evidence="13 14">
    <name type="scientific">Pelagibaculum spongiae</name>
    <dbReference type="NCBI Taxonomy" id="2080658"/>
    <lineage>
        <taxon>Bacteria</taxon>
        <taxon>Pseudomonadati</taxon>
        <taxon>Pseudomonadota</taxon>
        <taxon>Gammaproteobacteria</taxon>
        <taxon>Oceanospirillales</taxon>
        <taxon>Pelagibaculum</taxon>
    </lineage>
</organism>
<keyword evidence="8 11" id="KW-0472">Membrane</keyword>
<dbReference type="GO" id="GO:0015627">
    <property type="term" value="C:type II protein secretion system complex"/>
    <property type="evidence" value="ECO:0007669"/>
    <property type="project" value="InterPro"/>
</dbReference>
<evidence type="ECO:0000256" key="3">
    <source>
        <dbReference type="ARBA" id="ARBA00022475"/>
    </source>
</evidence>
<evidence type="ECO:0000256" key="11">
    <source>
        <dbReference type="SAM" id="Phobius"/>
    </source>
</evidence>
<proteinExistence type="inferred from homology"/>
<dbReference type="Gene3D" id="3.55.40.10">
    <property type="entry name" value="minor pseudopilin epsh domain"/>
    <property type="match status" value="1"/>
</dbReference>
<sequence>MALQKIVPHPFKNGFTLIELMIVIALVGILAGVAIPSFQSFMVGNRIKTTVSDLKTDFRLARSEAMKNASVVTICSSSDGASCNGSRGSWSVGRIAFLDRNSNRQVDANDSIFLIRDSLSRSDKLDYRGFPSSNYFQYSALGRSNDMNGTFVFCAESVAADKFKGLSINKGGRARETIDGDGDGVQEYFSSGAAIACK</sequence>
<name>A0A2V1GVD8_9GAMM</name>
<evidence type="ECO:0000256" key="8">
    <source>
        <dbReference type="ARBA" id="ARBA00023136"/>
    </source>
</evidence>
<dbReference type="InterPro" id="IPR022346">
    <property type="entry name" value="T2SS_GspH"/>
</dbReference>
<keyword evidence="4" id="KW-0488">Methylation</keyword>
<evidence type="ECO:0000256" key="9">
    <source>
        <dbReference type="ARBA" id="ARBA00025772"/>
    </source>
</evidence>
<accession>A0A2V1GVD8</accession>
<evidence type="ECO:0000256" key="5">
    <source>
        <dbReference type="ARBA" id="ARBA00022519"/>
    </source>
</evidence>
<comment type="similarity">
    <text evidence="9">Belongs to the GSP H family.</text>
</comment>
<evidence type="ECO:0000313" key="14">
    <source>
        <dbReference type="Proteomes" id="UP000244906"/>
    </source>
</evidence>
<feature type="transmembrane region" description="Helical" evidence="11">
    <location>
        <begin position="20"/>
        <end position="38"/>
    </location>
</feature>
<dbReference type="InterPro" id="IPR012902">
    <property type="entry name" value="N_methyl_site"/>
</dbReference>